<sequence length="148" mass="16084">MKLKFIIPFLVFIMASVGCISVSSVSAATPTTYGSVILDGKPLGFDAKPIIINGNTMVPFRKIFEALNMNVQWDSKTGNVTAQTTGTTIKMTVDSLKANVNDKEFTLTQTPFNTPEGTVYVNLRFISQAIGATISWDNVKKIATINTK</sequence>
<dbReference type="EMBL" id="JAGGLV010000011">
    <property type="protein sequence ID" value="MBP2113410.1"/>
    <property type="molecule type" value="Genomic_DNA"/>
</dbReference>
<organism evidence="3 4">
    <name type="scientific">Paenibacillus silagei</name>
    <dbReference type="NCBI Taxonomy" id="1670801"/>
    <lineage>
        <taxon>Bacteria</taxon>
        <taxon>Bacillati</taxon>
        <taxon>Bacillota</taxon>
        <taxon>Bacilli</taxon>
        <taxon>Bacillales</taxon>
        <taxon>Paenibacillaceae</taxon>
        <taxon>Paenibacillus</taxon>
    </lineage>
</organism>
<proteinExistence type="predicted"/>
<protein>
    <recommendedName>
        <fullName evidence="2">Copper amine oxidase-like N-terminal domain-containing protein</fullName>
    </recommendedName>
</protein>
<feature type="chain" id="PRO_5047251447" description="Copper amine oxidase-like N-terminal domain-containing protein" evidence="1">
    <location>
        <begin position="28"/>
        <end position="148"/>
    </location>
</feature>
<dbReference type="Proteomes" id="UP000773462">
    <property type="component" value="Unassembled WGS sequence"/>
</dbReference>
<dbReference type="PROSITE" id="PS51257">
    <property type="entry name" value="PROKAR_LIPOPROTEIN"/>
    <property type="match status" value="1"/>
</dbReference>
<comment type="caution">
    <text evidence="3">The sequence shown here is derived from an EMBL/GenBank/DDBJ whole genome shotgun (WGS) entry which is preliminary data.</text>
</comment>
<dbReference type="RefSeq" id="WP_209875424.1">
    <property type="nucleotide sequence ID" value="NZ_JAGGLV010000011.1"/>
</dbReference>
<dbReference type="InterPro" id="IPR036582">
    <property type="entry name" value="Mao_N_sf"/>
</dbReference>
<keyword evidence="1" id="KW-0732">Signal</keyword>
<evidence type="ECO:0000313" key="3">
    <source>
        <dbReference type="EMBL" id="MBP2113410.1"/>
    </source>
</evidence>
<dbReference type="Gene3D" id="3.30.457.10">
    <property type="entry name" value="Copper amine oxidase-like, N-terminal domain"/>
    <property type="match status" value="1"/>
</dbReference>
<name>A0ABS4NVF6_9BACL</name>
<gene>
    <name evidence="3" type="ORF">J2Z70_003570</name>
</gene>
<dbReference type="SUPFAM" id="SSF55383">
    <property type="entry name" value="Copper amine oxidase, domain N"/>
    <property type="match status" value="1"/>
</dbReference>
<accession>A0ABS4NVF6</accession>
<reference evidence="3 4" key="1">
    <citation type="submission" date="2021-03" db="EMBL/GenBank/DDBJ databases">
        <title>Genomic Encyclopedia of Type Strains, Phase IV (KMG-IV): sequencing the most valuable type-strain genomes for metagenomic binning, comparative biology and taxonomic classification.</title>
        <authorList>
            <person name="Goeker M."/>
        </authorList>
    </citation>
    <scope>NUCLEOTIDE SEQUENCE [LARGE SCALE GENOMIC DNA]</scope>
    <source>
        <strain evidence="3 4">DSM 101953</strain>
    </source>
</reference>
<feature type="signal peptide" evidence="1">
    <location>
        <begin position="1"/>
        <end position="27"/>
    </location>
</feature>
<keyword evidence="4" id="KW-1185">Reference proteome</keyword>
<evidence type="ECO:0000313" key="4">
    <source>
        <dbReference type="Proteomes" id="UP000773462"/>
    </source>
</evidence>
<dbReference type="Pfam" id="PF07833">
    <property type="entry name" value="Cu_amine_oxidN1"/>
    <property type="match status" value="1"/>
</dbReference>
<evidence type="ECO:0000256" key="1">
    <source>
        <dbReference type="SAM" id="SignalP"/>
    </source>
</evidence>
<feature type="domain" description="Copper amine oxidase-like N-terminal" evidence="2">
    <location>
        <begin position="38"/>
        <end position="142"/>
    </location>
</feature>
<dbReference type="InterPro" id="IPR012854">
    <property type="entry name" value="Cu_amine_oxidase-like_N"/>
</dbReference>
<evidence type="ECO:0000259" key="2">
    <source>
        <dbReference type="Pfam" id="PF07833"/>
    </source>
</evidence>